<dbReference type="OrthoDB" id="276323at2759"/>
<comment type="caution">
    <text evidence="4">The sequence shown here is derived from an EMBL/GenBank/DDBJ whole genome shotgun (WGS) entry which is preliminary data.</text>
</comment>
<evidence type="ECO:0000313" key="4">
    <source>
        <dbReference type="EMBL" id="ORY96122.1"/>
    </source>
</evidence>
<dbReference type="GO" id="GO:0010737">
    <property type="term" value="P:protein kinase A signaling"/>
    <property type="evidence" value="ECO:0007669"/>
    <property type="project" value="TreeGrafter"/>
</dbReference>
<dbReference type="InParanoid" id="A0A1X2HBH3"/>
<dbReference type="AlphaFoldDB" id="A0A1X2HBH3"/>
<dbReference type="Pfam" id="PF05794">
    <property type="entry name" value="Tcp11"/>
    <property type="match status" value="1"/>
</dbReference>
<dbReference type="PANTHER" id="PTHR12832">
    <property type="entry name" value="TESTIS-SPECIFIC PROTEIN PBS13 T-COMPLEX 11"/>
    <property type="match status" value="1"/>
</dbReference>
<evidence type="ECO:0000256" key="3">
    <source>
        <dbReference type="SAM" id="MobiDB-lite"/>
    </source>
</evidence>
<gene>
    <name evidence="4" type="ORF">BCR43DRAFT_457593</name>
</gene>
<feature type="compositionally biased region" description="Polar residues" evidence="3">
    <location>
        <begin position="103"/>
        <end position="122"/>
    </location>
</feature>
<evidence type="ECO:0000313" key="5">
    <source>
        <dbReference type="Proteomes" id="UP000242180"/>
    </source>
</evidence>
<comment type="similarity">
    <text evidence="1">Belongs to the TCP11 family.</text>
</comment>
<reference evidence="4 5" key="1">
    <citation type="submission" date="2016-07" db="EMBL/GenBank/DDBJ databases">
        <title>Pervasive Adenine N6-methylation of Active Genes in Fungi.</title>
        <authorList>
            <consortium name="DOE Joint Genome Institute"/>
            <person name="Mondo S.J."/>
            <person name="Dannebaum R.O."/>
            <person name="Kuo R.C."/>
            <person name="Labutti K."/>
            <person name="Haridas S."/>
            <person name="Kuo A."/>
            <person name="Salamov A."/>
            <person name="Ahrendt S.R."/>
            <person name="Lipzen A."/>
            <person name="Sullivan W."/>
            <person name="Andreopoulos W.B."/>
            <person name="Clum A."/>
            <person name="Lindquist E."/>
            <person name="Daum C."/>
            <person name="Ramamoorthy G.K."/>
            <person name="Gryganskyi A."/>
            <person name="Culley D."/>
            <person name="Magnuson J.K."/>
            <person name="James T.Y."/>
            <person name="O'Malley M.A."/>
            <person name="Stajich J.E."/>
            <person name="Spatafora J.W."/>
            <person name="Visel A."/>
            <person name="Grigoriev I.V."/>
        </authorList>
    </citation>
    <scope>NUCLEOTIDE SEQUENCE [LARGE SCALE GENOMIC DNA]</scope>
    <source>
        <strain evidence="4 5">NRRL 2496</strain>
    </source>
</reference>
<evidence type="ECO:0000256" key="2">
    <source>
        <dbReference type="SAM" id="Coils"/>
    </source>
</evidence>
<keyword evidence="2" id="KW-0175">Coiled coil</keyword>
<dbReference type="OMA" id="FHAWKTH"/>
<proteinExistence type="inferred from homology"/>
<accession>A0A1X2HBH3</accession>
<organism evidence="4 5">
    <name type="scientific">Syncephalastrum racemosum</name>
    <name type="common">Filamentous fungus</name>
    <dbReference type="NCBI Taxonomy" id="13706"/>
    <lineage>
        <taxon>Eukaryota</taxon>
        <taxon>Fungi</taxon>
        <taxon>Fungi incertae sedis</taxon>
        <taxon>Mucoromycota</taxon>
        <taxon>Mucoromycotina</taxon>
        <taxon>Mucoromycetes</taxon>
        <taxon>Mucorales</taxon>
        <taxon>Syncephalastraceae</taxon>
        <taxon>Syncephalastrum</taxon>
    </lineage>
</organism>
<feature type="compositionally biased region" description="Low complexity" evidence="3">
    <location>
        <begin position="186"/>
        <end position="195"/>
    </location>
</feature>
<dbReference type="InterPro" id="IPR008862">
    <property type="entry name" value="Tcp11"/>
</dbReference>
<keyword evidence="5" id="KW-1185">Reference proteome</keyword>
<dbReference type="STRING" id="13706.A0A1X2HBH3"/>
<sequence length="875" mass="100302">MEKSTSGFYIIDAYSLRQTSKKPFHLEKRFLKPSLIDAELRRETAELNRNNHIEQRRAASKELVERAKVIARQNMLRFEQEQKQQRAKLDRRLEQCHARRQHMLSQRGTARSKRQITQQQKRAQAPSEKQQHQQQQQKKQHQQQQHNYPEQQQQRKQLKQKQRYNHEGHEQEEQSTTLASSKVKPGNSNNGDNSNDVSKWCRKVAVFRSLGLPSVTAPETWLQFGHLADLLRSKKVIFTTARLLNVGLHVKDKNAIQSARVLLSAYMMVICPYEVFQDAQGMIEQQLLSAAKQLLQRFERWIKTPEELGTPQSDLRVTFEECWNTYLDLFESWKSADQDELLSNMSAYCLELCRLKHALGRQGEAEGLAGQLNEQIQYIKRRIEGIGGPEAVEKYSLAEQALEASLHHQGSSASSAKPPPPSPTPRARRIHDDAMAATTQPQQTTHSPPPSQDFIAEMLSQHVTGDWTNEKLAHEIVLNPDFELQKPQDQSELERRVREMATKAFFDKLEEDIQQDQAHLSLPQLLVEIRDRLLTMVRPTHPLARQISDAIDIDLIRQQLNQKSFDLDGMISTVLGFMSQLCAPVRDADVSAIAQITNRGQQVRAIMELLDQMGLDMANFQLRALRPHLVHIAVDYEREKFSSALQQGQVNLVNTRHWLKDAARRLVDAANQRNPEQVEPQERLKAQAVFEEAMVSLFSMTSALRPDTCPETLYLDMGRLNSCINETQRVTIVAALVMLARNFGHTGDIDELIHKLFVMLADDSTKIDHLAAELAESAKISPERRPIVHAMINKTLKHTDTVYSLLSRRVSSVIRASIQKEEFVSHDVLVSYGLESVHDELKRLSERITRLACHNRQVYAKWYDDIINEELGGVV</sequence>
<evidence type="ECO:0000256" key="1">
    <source>
        <dbReference type="ARBA" id="ARBA00010954"/>
    </source>
</evidence>
<dbReference type="Proteomes" id="UP000242180">
    <property type="component" value="Unassembled WGS sequence"/>
</dbReference>
<feature type="region of interest" description="Disordered" evidence="3">
    <location>
        <begin position="100"/>
        <end position="195"/>
    </location>
</feature>
<protein>
    <submittedName>
        <fullName evidence="4">T-complex protein 11-domain-containing protein</fullName>
    </submittedName>
</protein>
<dbReference type="EMBL" id="MCGN01000005">
    <property type="protein sequence ID" value="ORY96122.1"/>
    <property type="molecule type" value="Genomic_DNA"/>
</dbReference>
<feature type="compositionally biased region" description="Low complexity" evidence="3">
    <location>
        <begin position="132"/>
        <end position="155"/>
    </location>
</feature>
<feature type="region of interest" description="Disordered" evidence="3">
    <location>
        <begin position="404"/>
        <end position="428"/>
    </location>
</feature>
<dbReference type="PANTHER" id="PTHR12832:SF11">
    <property type="entry name" value="LD23868P"/>
    <property type="match status" value="1"/>
</dbReference>
<feature type="coiled-coil region" evidence="2">
    <location>
        <begin position="35"/>
        <end position="99"/>
    </location>
</feature>
<name>A0A1X2HBH3_SYNRA</name>